<dbReference type="InterPro" id="IPR029058">
    <property type="entry name" value="AB_hydrolase_fold"/>
</dbReference>
<evidence type="ECO:0000259" key="2">
    <source>
        <dbReference type="PROSITE" id="PS50075"/>
    </source>
</evidence>
<dbReference type="Pfam" id="PF13193">
    <property type="entry name" value="AMP-binding_C"/>
    <property type="match status" value="1"/>
</dbReference>
<dbReference type="AlphaFoldDB" id="A0A136PTV3"/>
<dbReference type="InterPro" id="IPR036736">
    <property type="entry name" value="ACP-like_sf"/>
</dbReference>
<dbReference type="PROSITE" id="PS50075">
    <property type="entry name" value="CARRIER"/>
    <property type="match status" value="1"/>
</dbReference>
<feature type="domain" description="Carrier" evidence="2">
    <location>
        <begin position="525"/>
        <end position="600"/>
    </location>
</feature>
<dbReference type="Proteomes" id="UP000070620">
    <property type="component" value="Unassembled WGS sequence"/>
</dbReference>
<dbReference type="PANTHER" id="PTHR45527">
    <property type="entry name" value="NONRIBOSOMAL PEPTIDE SYNTHETASE"/>
    <property type="match status" value="1"/>
</dbReference>
<dbReference type="InterPro" id="IPR042099">
    <property type="entry name" value="ANL_N_sf"/>
</dbReference>
<dbReference type="NCBIfam" id="TIGR01733">
    <property type="entry name" value="AA-adenyl-dom"/>
    <property type="match status" value="1"/>
</dbReference>
<keyword evidence="4" id="KW-1185">Reference proteome</keyword>
<dbReference type="PROSITE" id="PS00455">
    <property type="entry name" value="AMP_BINDING"/>
    <property type="match status" value="1"/>
</dbReference>
<dbReference type="Gene3D" id="3.40.50.12780">
    <property type="entry name" value="N-terminal domain of ligase-like"/>
    <property type="match status" value="1"/>
</dbReference>
<dbReference type="InterPro" id="IPR010071">
    <property type="entry name" value="AA_adenyl_dom"/>
</dbReference>
<dbReference type="GO" id="GO:0005829">
    <property type="term" value="C:cytosol"/>
    <property type="evidence" value="ECO:0007669"/>
    <property type="project" value="TreeGrafter"/>
</dbReference>
<dbReference type="GO" id="GO:0044550">
    <property type="term" value="P:secondary metabolite biosynthetic process"/>
    <property type="evidence" value="ECO:0007669"/>
    <property type="project" value="TreeGrafter"/>
</dbReference>
<evidence type="ECO:0000313" key="4">
    <source>
        <dbReference type="Proteomes" id="UP000070620"/>
    </source>
</evidence>
<comment type="caution">
    <text evidence="3">The sequence shown here is derived from an EMBL/GenBank/DDBJ whole genome shotgun (WGS) entry which is preliminary data.</text>
</comment>
<accession>A0A136PTV3</accession>
<dbReference type="Gene3D" id="3.30.300.30">
    <property type="match status" value="1"/>
</dbReference>
<proteinExistence type="predicted"/>
<dbReference type="InterPro" id="IPR009081">
    <property type="entry name" value="PP-bd_ACP"/>
</dbReference>
<dbReference type="Pfam" id="PF00550">
    <property type="entry name" value="PP-binding"/>
    <property type="match status" value="1"/>
</dbReference>
<evidence type="ECO:0000313" key="3">
    <source>
        <dbReference type="EMBL" id="KXK61858.1"/>
    </source>
</evidence>
<gene>
    <name evidence="3" type="ORF">AWW66_11405</name>
</gene>
<organism evidence="3 4">
    <name type="scientific">Micromonospora rosaria</name>
    <dbReference type="NCBI Taxonomy" id="47874"/>
    <lineage>
        <taxon>Bacteria</taxon>
        <taxon>Bacillati</taxon>
        <taxon>Actinomycetota</taxon>
        <taxon>Actinomycetes</taxon>
        <taxon>Micromonosporales</taxon>
        <taxon>Micromonosporaceae</taxon>
        <taxon>Micromonospora</taxon>
    </lineage>
</organism>
<name>A0A136PTV3_9ACTN</name>
<dbReference type="PANTHER" id="PTHR45527:SF1">
    <property type="entry name" value="FATTY ACID SYNTHASE"/>
    <property type="match status" value="1"/>
</dbReference>
<dbReference type="Gene3D" id="3.40.50.1820">
    <property type="entry name" value="alpha/beta hydrolase"/>
    <property type="match status" value="1"/>
</dbReference>
<dbReference type="FunFam" id="3.40.50.12780:FF:000012">
    <property type="entry name" value="Non-ribosomal peptide synthetase"/>
    <property type="match status" value="1"/>
</dbReference>
<evidence type="ECO:0000256" key="1">
    <source>
        <dbReference type="SAM" id="MobiDB-lite"/>
    </source>
</evidence>
<dbReference type="InterPro" id="IPR020845">
    <property type="entry name" value="AMP-binding_CS"/>
</dbReference>
<dbReference type="InterPro" id="IPR025110">
    <property type="entry name" value="AMP-bd_C"/>
</dbReference>
<protein>
    <recommendedName>
        <fullName evidence="2">Carrier domain-containing protein</fullName>
    </recommendedName>
</protein>
<feature type="region of interest" description="Disordered" evidence="1">
    <location>
        <begin position="1"/>
        <end position="30"/>
    </location>
</feature>
<dbReference type="InterPro" id="IPR000873">
    <property type="entry name" value="AMP-dep_synth/lig_dom"/>
</dbReference>
<dbReference type="GO" id="GO:0043041">
    <property type="term" value="P:amino acid activation for nonribosomal peptide biosynthetic process"/>
    <property type="evidence" value="ECO:0007669"/>
    <property type="project" value="TreeGrafter"/>
</dbReference>
<sequence length="616" mass="63927">MRARRPRVPLSRTRPGLSLVTTPGDGTAHDTSVPPRLDDAGCRRMLALGHGGPAVAAPTTVPEMFAAVARRLPGALAVVDGARELTYGDLDRRANRFAHLLVDRGVGADDVVALLLPRSVDLVVAVLGVLKAGAAYLPVDPGHPAARIQRLLADARPALVVDDARTVTGAGDRPATAPQVRHRPEQAAYVIFTSGSTGAPKGVVVSHRGIADLVAAQRRHLGLGAGSRVAQVFSPAFDASVWEILGALLTGATLVVGPADNPFGVLTGPAALTHATVTPSVLAALPVAAVRVPTLVVAGEACPVELAAALSPGRRMINAYGPTETTICATVSDPLAGAGPVPIGRPIAGTRVYVLDDRLRLVPPGVPGELYVAGTGVARGYLRRFGLTAGRFVADPFGAGERMYRTGDVVRWSAGGQLEFVGRADDQVKIRGFRVEPGEVEAVVAACPGVRRAAVVVREDGPGGKRLVAYVVGDGAGVRDFAAGRLPEHLVPAAVVELDALPVTGNGKLDRARLPAPVDARTARAAPTRYETALCAIFADVLGLPTVGGTDDFFALGGHPQLAIRVVGRVRSTLGREVSLQSLSRNPTAEGLARILDSAPQARPRLRRMPRPEDAS</sequence>
<reference evidence="3 4" key="1">
    <citation type="submission" date="2016-01" db="EMBL/GenBank/DDBJ databases">
        <title>Whole genome sequence and analysis of Micromonospora rosaria DSM 803, which can produce antibacterial substance rosamicin.</title>
        <authorList>
            <person name="Yang H."/>
            <person name="He X."/>
            <person name="Zhu D."/>
        </authorList>
    </citation>
    <scope>NUCLEOTIDE SEQUENCE [LARGE SCALE GENOMIC DNA]</scope>
    <source>
        <strain evidence="3 4">DSM 803</strain>
    </source>
</reference>
<dbReference type="Pfam" id="PF00501">
    <property type="entry name" value="AMP-binding"/>
    <property type="match status" value="1"/>
</dbReference>
<dbReference type="SUPFAM" id="SSF56801">
    <property type="entry name" value="Acetyl-CoA synthetase-like"/>
    <property type="match status" value="1"/>
</dbReference>
<dbReference type="GO" id="GO:0031177">
    <property type="term" value="F:phosphopantetheine binding"/>
    <property type="evidence" value="ECO:0007669"/>
    <property type="project" value="TreeGrafter"/>
</dbReference>
<dbReference type="SUPFAM" id="SSF47336">
    <property type="entry name" value="ACP-like"/>
    <property type="match status" value="1"/>
</dbReference>
<dbReference type="InterPro" id="IPR045851">
    <property type="entry name" value="AMP-bd_C_sf"/>
</dbReference>
<dbReference type="EMBL" id="LRQV01000031">
    <property type="protein sequence ID" value="KXK61858.1"/>
    <property type="molecule type" value="Genomic_DNA"/>
</dbReference>